<keyword evidence="1" id="KW-0813">Transport</keyword>
<protein>
    <submittedName>
        <fullName evidence="5">ATP-binding cassette domain-containing protein</fullName>
    </submittedName>
</protein>
<name>A0AB39VAT8_9FUSO</name>
<dbReference type="InterPro" id="IPR003593">
    <property type="entry name" value="AAA+_ATPase"/>
</dbReference>
<organism evidence="5">
    <name type="scientific">Leptotrichia mesophila</name>
    <dbReference type="NCBI Taxonomy" id="3239303"/>
    <lineage>
        <taxon>Bacteria</taxon>
        <taxon>Fusobacteriati</taxon>
        <taxon>Fusobacteriota</taxon>
        <taxon>Fusobacteriia</taxon>
        <taxon>Fusobacteriales</taxon>
        <taxon>Leptotrichiaceae</taxon>
        <taxon>Leptotrichia</taxon>
    </lineage>
</organism>
<dbReference type="Gene3D" id="3.40.50.300">
    <property type="entry name" value="P-loop containing nucleotide triphosphate hydrolases"/>
    <property type="match status" value="1"/>
</dbReference>
<dbReference type="AlphaFoldDB" id="A0AB39VAT8"/>
<evidence type="ECO:0000256" key="2">
    <source>
        <dbReference type="ARBA" id="ARBA00022741"/>
    </source>
</evidence>
<dbReference type="Pfam" id="PF00005">
    <property type="entry name" value="ABC_tran"/>
    <property type="match status" value="1"/>
</dbReference>
<dbReference type="GO" id="GO:0016887">
    <property type="term" value="F:ATP hydrolysis activity"/>
    <property type="evidence" value="ECO:0007669"/>
    <property type="project" value="InterPro"/>
</dbReference>
<dbReference type="PROSITE" id="PS50893">
    <property type="entry name" value="ABC_TRANSPORTER_2"/>
    <property type="match status" value="1"/>
</dbReference>
<dbReference type="SUPFAM" id="SSF52540">
    <property type="entry name" value="P-loop containing nucleoside triphosphate hydrolases"/>
    <property type="match status" value="1"/>
</dbReference>
<dbReference type="InterPro" id="IPR017871">
    <property type="entry name" value="ABC_transporter-like_CS"/>
</dbReference>
<evidence type="ECO:0000313" key="5">
    <source>
        <dbReference type="EMBL" id="XDU64822.1"/>
    </source>
</evidence>
<evidence type="ECO:0000256" key="1">
    <source>
        <dbReference type="ARBA" id="ARBA00022448"/>
    </source>
</evidence>
<dbReference type="PANTHER" id="PTHR42781:SF8">
    <property type="entry name" value="BICARBONATE TRANSPORT ATP-BINDING PROTEIN CMPC"/>
    <property type="match status" value="1"/>
</dbReference>
<keyword evidence="2" id="KW-0547">Nucleotide-binding</keyword>
<gene>
    <name evidence="5" type="ORF">AB8B23_01200</name>
</gene>
<dbReference type="EMBL" id="CP165646">
    <property type="protein sequence ID" value="XDU64822.1"/>
    <property type="molecule type" value="Genomic_DNA"/>
</dbReference>
<dbReference type="GO" id="GO:0005524">
    <property type="term" value="F:ATP binding"/>
    <property type="evidence" value="ECO:0007669"/>
    <property type="project" value="UniProtKB-KW"/>
</dbReference>
<dbReference type="SMART" id="SM00382">
    <property type="entry name" value="AAA"/>
    <property type="match status" value="1"/>
</dbReference>
<keyword evidence="3 5" id="KW-0067">ATP-binding</keyword>
<evidence type="ECO:0000259" key="4">
    <source>
        <dbReference type="PROSITE" id="PS50893"/>
    </source>
</evidence>
<reference evidence="5" key="1">
    <citation type="submission" date="2024-07" db="EMBL/GenBank/DDBJ databases">
        <authorList>
            <person name="Li X.-J."/>
            <person name="Wang X."/>
        </authorList>
    </citation>
    <scope>NUCLEOTIDE SEQUENCE</scope>
    <source>
        <strain evidence="5">HSP-342</strain>
    </source>
</reference>
<accession>A0AB39VAT8</accession>
<evidence type="ECO:0000256" key="3">
    <source>
        <dbReference type="ARBA" id="ARBA00022840"/>
    </source>
</evidence>
<dbReference type="RefSeq" id="WP_369713077.1">
    <property type="nucleotide sequence ID" value="NZ_CP165646.1"/>
</dbReference>
<feature type="domain" description="ABC transporter" evidence="4">
    <location>
        <begin position="3"/>
        <end position="194"/>
    </location>
</feature>
<dbReference type="KEGG" id="lmes:AB8B23_01200"/>
<dbReference type="PROSITE" id="PS00211">
    <property type="entry name" value="ABC_TRANSPORTER_1"/>
    <property type="match status" value="1"/>
</dbReference>
<dbReference type="InterPro" id="IPR050093">
    <property type="entry name" value="ABC_SmlMolc_Importer"/>
</dbReference>
<sequence length="194" mass="21893">MNININNLTKKYGKKKIFKNFSLEIEVGKVTALMGKSGFGKTTLIRILMGLEKYDEGKITGLENQKISTVFQEDRLCENLSAITNISIVCGKETSIREISAELEKIGLKESQNKPVKTLSGGMKRRVAIIRCIMAKSDIIIFDEPLKGLDETTKKNVIRYLKEKIRGKTVIIVTHDIEEARQLDSTIVNLEKFN</sequence>
<proteinExistence type="predicted"/>
<dbReference type="PANTHER" id="PTHR42781">
    <property type="entry name" value="SPERMIDINE/PUTRESCINE IMPORT ATP-BINDING PROTEIN POTA"/>
    <property type="match status" value="1"/>
</dbReference>
<dbReference type="InterPro" id="IPR003439">
    <property type="entry name" value="ABC_transporter-like_ATP-bd"/>
</dbReference>
<dbReference type="InterPro" id="IPR027417">
    <property type="entry name" value="P-loop_NTPase"/>
</dbReference>